<reference evidence="3" key="1">
    <citation type="submission" date="2021-05" db="EMBL/GenBank/DDBJ databases">
        <title>The genome of the haptophyte Pavlova lutheri (Diacronema luteri, Pavlovales) - a model for lipid biosynthesis in eukaryotic algae.</title>
        <authorList>
            <person name="Hulatt C.J."/>
            <person name="Posewitz M.C."/>
        </authorList>
    </citation>
    <scope>NUCLEOTIDE SEQUENCE</scope>
    <source>
        <strain evidence="3">NIVA-4/92</strain>
    </source>
</reference>
<dbReference type="Pfam" id="PF08241">
    <property type="entry name" value="Methyltransf_11"/>
    <property type="match status" value="1"/>
</dbReference>
<feature type="region of interest" description="Disordered" evidence="1">
    <location>
        <begin position="1"/>
        <end position="58"/>
    </location>
</feature>
<dbReference type="Gene3D" id="3.40.50.150">
    <property type="entry name" value="Vaccinia Virus protein VP39"/>
    <property type="match status" value="1"/>
</dbReference>
<dbReference type="OrthoDB" id="506498at2759"/>
<name>A0A8J5XZ73_DIALT</name>
<dbReference type="EMBL" id="JAGTXO010000001">
    <property type="protein sequence ID" value="KAG8471212.1"/>
    <property type="molecule type" value="Genomic_DNA"/>
</dbReference>
<dbReference type="OMA" id="TCPLELH"/>
<feature type="compositionally biased region" description="Gly residues" evidence="1">
    <location>
        <begin position="17"/>
        <end position="27"/>
    </location>
</feature>
<dbReference type="Proteomes" id="UP000751190">
    <property type="component" value="Unassembled WGS sequence"/>
</dbReference>
<feature type="domain" description="Methyltransferase type 11" evidence="2">
    <location>
        <begin position="191"/>
        <end position="288"/>
    </location>
</feature>
<evidence type="ECO:0000313" key="3">
    <source>
        <dbReference type="EMBL" id="KAG8471212.1"/>
    </source>
</evidence>
<dbReference type="InterPro" id="IPR029063">
    <property type="entry name" value="SAM-dependent_MTases_sf"/>
</dbReference>
<protein>
    <recommendedName>
        <fullName evidence="2">Methyltransferase type 11 domain-containing protein</fullName>
    </recommendedName>
</protein>
<accession>A0A8J5XZ73</accession>
<comment type="caution">
    <text evidence="3">The sequence shown here is derived from an EMBL/GenBank/DDBJ whole genome shotgun (WGS) entry which is preliminary data.</text>
</comment>
<proteinExistence type="predicted"/>
<dbReference type="PANTHER" id="PTHR12734">
    <property type="entry name" value="METHYLTRANSFERASE-RELATED"/>
    <property type="match status" value="1"/>
</dbReference>
<dbReference type="GO" id="GO:0005730">
    <property type="term" value="C:nucleolus"/>
    <property type="evidence" value="ECO:0007669"/>
    <property type="project" value="TreeGrafter"/>
</dbReference>
<dbReference type="AlphaFoldDB" id="A0A8J5XZ73"/>
<keyword evidence="4" id="KW-1185">Reference proteome</keyword>
<gene>
    <name evidence="3" type="ORF">KFE25_009633</name>
</gene>
<organism evidence="3 4">
    <name type="scientific">Diacronema lutheri</name>
    <name type="common">Unicellular marine alga</name>
    <name type="synonym">Monochrysis lutheri</name>
    <dbReference type="NCBI Taxonomy" id="2081491"/>
    <lineage>
        <taxon>Eukaryota</taxon>
        <taxon>Haptista</taxon>
        <taxon>Haptophyta</taxon>
        <taxon>Pavlovophyceae</taxon>
        <taxon>Pavlovales</taxon>
        <taxon>Pavlovaceae</taxon>
        <taxon>Diacronema</taxon>
    </lineage>
</organism>
<evidence type="ECO:0000313" key="4">
    <source>
        <dbReference type="Proteomes" id="UP000751190"/>
    </source>
</evidence>
<dbReference type="CDD" id="cd02440">
    <property type="entry name" value="AdoMet_MTases"/>
    <property type="match status" value="1"/>
</dbReference>
<dbReference type="PANTHER" id="PTHR12734:SF0">
    <property type="entry name" value="18S RRNA (GUANINE-N(7))-METHYLTRANSFERASE-RELATED"/>
    <property type="match status" value="1"/>
</dbReference>
<dbReference type="SUPFAM" id="SSF53335">
    <property type="entry name" value="S-adenosyl-L-methionine-dependent methyltransferases"/>
    <property type="match status" value="1"/>
</dbReference>
<evidence type="ECO:0000256" key="1">
    <source>
        <dbReference type="SAM" id="MobiDB-lite"/>
    </source>
</evidence>
<dbReference type="GO" id="GO:0070476">
    <property type="term" value="P:rRNA (guanine-N7)-methylation"/>
    <property type="evidence" value="ECO:0007669"/>
    <property type="project" value="InterPro"/>
</dbReference>
<sequence>MASDAAIETRDAPAGRVGEGQGLGRVGEGSLATGKRSRPSESEGEDADRAREPSDGERERALAIKFSDGSERIVGTFATRLHTDIRTIILSIRRGLRKKGRPIALSAERTAAVDAALRAGSTFESIDGLRIALERWTQEALDPSANGINQYYSAERTVHYSQHNARAQQTLSTRVWELQAARADSPADLVLDLGCGSGLSSRAFEELGAQRVIGCDLSLAMLAHARAERAALDVVQVDVSKALPFREATFASALSVSTVQHLLNPADGVSGEARLQTMFREMARVLRPARALPACFSVQFHVNDAADALRVRDAARGVGVGCELVVDQPHQSDSRRWFLAAVPAAAHASAAQQGRRPRPCALYWDLSDGCATCPLELHATLGAASLLGAEHAAWCTQEHLREAHRWVRVLRRARRVDARAAGNAEPTTRRGEVSSLHAAHASVADALMSAHGVDIDLSTLKLHAAAVLELMHNGRAAGQL</sequence>
<dbReference type="InterPro" id="IPR039769">
    <property type="entry name" value="Bud23-like"/>
</dbReference>
<dbReference type="GO" id="GO:0016435">
    <property type="term" value="F:rRNA (guanine) methyltransferase activity"/>
    <property type="evidence" value="ECO:0007669"/>
    <property type="project" value="InterPro"/>
</dbReference>
<dbReference type="InterPro" id="IPR013216">
    <property type="entry name" value="Methyltransf_11"/>
</dbReference>
<evidence type="ECO:0000259" key="2">
    <source>
        <dbReference type="Pfam" id="PF08241"/>
    </source>
</evidence>
<feature type="compositionally biased region" description="Basic and acidic residues" evidence="1">
    <location>
        <begin position="47"/>
        <end position="58"/>
    </location>
</feature>